<sequence>MNQEGFSEGNEEGKVRQHEPQTMNYDDREKKKKKKIVAPPDETTFLREAPIGKGLAATLKLLEERGALRTQETDHGVVGEQETVGSSLERRDEFGRIMTPKEAFRVDCHKFHGKGFGKRKQEKRRKRYLAELRSNRLLS</sequence>
<gene>
    <name evidence="1" type="ORF">RHMOL_Rhmol06G0254900</name>
</gene>
<accession>A0ACC0NH97</accession>
<comment type="caution">
    <text evidence="1">The sequence shown here is derived from an EMBL/GenBank/DDBJ whole genome shotgun (WGS) entry which is preliminary data.</text>
</comment>
<dbReference type="EMBL" id="CM046393">
    <property type="protein sequence ID" value="KAI8552289.1"/>
    <property type="molecule type" value="Genomic_DNA"/>
</dbReference>
<evidence type="ECO:0000313" key="2">
    <source>
        <dbReference type="Proteomes" id="UP001062846"/>
    </source>
</evidence>
<proteinExistence type="predicted"/>
<organism evidence="1 2">
    <name type="scientific">Rhododendron molle</name>
    <name type="common">Chinese azalea</name>
    <name type="synonym">Azalea mollis</name>
    <dbReference type="NCBI Taxonomy" id="49168"/>
    <lineage>
        <taxon>Eukaryota</taxon>
        <taxon>Viridiplantae</taxon>
        <taxon>Streptophyta</taxon>
        <taxon>Embryophyta</taxon>
        <taxon>Tracheophyta</taxon>
        <taxon>Spermatophyta</taxon>
        <taxon>Magnoliopsida</taxon>
        <taxon>eudicotyledons</taxon>
        <taxon>Gunneridae</taxon>
        <taxon>Pentapetalae</taxon>
        <taxon>asterids</taxon>
        <taxon>Ericales</taxon>
        <taxon>Ericaceae</taxon>
        <taxon>Ericoideae</taxon>
        <taxon>Rhodoreae</taxon>
        <taxon>Rhododendron</taxon>
    </lineage>
</organism>
<keyword evidence="2" id="KW-1185">Reference proteome</keyword>
<name>A0ACC0NH97_RHOML</name>
<dbReference type="Proteomes" id="UP001062846">
    <property type="component" value="Chromosome 6"/>
</dbReference>
<evidence type="ECO:0000313" key="1">
    <source>
        <dbReference type="EMBL" id="KAI8552289.1"/>
    </source>
</evidence>
<reference evidence="1" key="1">
    <citation type="submission" date="2022-02" db="EMBL/GenBank/DDBJ databases">
        <title>Plant Genome Project.</title>
        <authorList>
            <person name="Zhang R.-G."/>
        </authorList>
    </citation>
    <scope>NUCLEOTIDE SEQUENCE</scope>
    <source>
        <strain evidence="1">AT1</strain>
    </source>
</reference>
<protein>
    <submittedName>
        <fullName evidence="1">Uncharacterized protein</fullName>
    </submittedName>
</protein>